<keyword evidence="2 3" id="KW-0378">Hydrolase</keyword>
<protein>
    <submittedName>
        <fullName evidence="3">Acyl-CoA thioester hydrolase/thioesterase-3</fullName>
    </submittedName>
</protein>
<proteinExistence type="inferred from homology"/>
<dbReference type="Gene3D" id="3.10.129.10">
    <property type="entry name" value="Hotdog Thioesterase"/>
    <property type="match status" value="1"/>
</dbReference>
<name>A0A2T0TXG9_9SPHI</name>
<evidence type="ECO:0000313" key="3">
    <source>
        <dbReference type="EMBL" id="PRY50361.1"/>
    </source>
</evidence>
<dbReference type="PANTHER" id="PTHR31793">
    <property type="entry name" value="4-HYDROXYBENZOYL-COA THIOESTERASE FAMILY MEMBER"/>
    <property type="match status" value="1"/>
</dbReference>
<evidence type="ECO:0000256" key="2">
    <source>
        <dbReference type="ARBA" id="ARBA00022801"/>
    </source>
</evidence>
<dbReference type="InterPro" id="IPR050563">
    <property type="entry name" value="4-hydroxybenzoyl-CoA_TE"/>
</dbReference>
<dbReference type="PANTHER" id="PTHR31793:SF27">
    <property type="entry name" value="NOVEL THIOESTERASE SUPERFAMILY DOMAIN AND SAPOSIN A-TYPE DOMAIN CONTAINING PROTEIN (0610012H03RIK)"/>
    <property type="match status" value="1"/>
</dbReference>
<dbReference type="GO" id="GO:0047617">
    <property type="term" value="F:fatty acyl-CoA hydrolase activity"/>
    <property type="evidence" value="ECO:0007669"/>
    <property type="project" value="TreeGrafter"/>
</dbReference>
<comment type="similarity">
    <text evidence="1">Belongs to the 4-hydroxybenzoyl-CoA thioesterase family.</text>
</comment>
<dbReference type="EMBL" id="PVTH01000009">
    <property type="protein sequence ID" value="PRY50361.1"/>
    <property type="molecule type" value="Genomic_DNA"/>
</dbReference>
<reference evidence="3 4" key="1">
    <citation type="submission" date="2018-03" db="EMBL/GenBank/DDBJ databases">
        <title>Genomic Encyclopedia of Type Strains, Phase III (KMG-III): the genomes of soil and plant-associated and newly described type strains.</title>
        <authorList>
            <person name="Whitman W."/>
        </authorList>
    </citation>
    <scope>NUCLEOTIDE SEQUENCE [LARGE SCALE GENOMIC DNA]</scope>
    <source>
        <strain evidence="3 4">CGMCC 1.9313</strain>
    </source>
</reference>
<keyword evidence="4" id="KW-1185">Reference proteome</keyword>
<dbReference type="AlphaFoldDB" id="A0A2T0TXG9"/>
<dbReference type="SUPFAM" id="SSF54637">
    <property type="entry name" value="Thioesterase/thiol ester dehydrase-isomerase"/>
    <property type="match status" value="1"/>
</dbReference>
<comment type="caution">
    <text evidence="3">The sequence shown here is derived from an EMBL/GenBank/DDBJ whole genome shotgun (WGS) entry which is preliminary data.</text>
</comment>
<sequence length="167" mass="19614">MNNLAKIRLYIPKTNILKQFCRDIIPLMNSNRSYSRFKTEFKVRPDDIDMFNHVHNSTYFDYVLAARYEQMEAHYGMSMEEFLSQGFGWVVKTAYVDYKRPLTLGDSFVVETGISELQERGCKVIFTIVNKKTNKICSDGWFDYVLIEIKSGRSARVTPEMIERYSI</sequence>
<dbReference type="CDD" id="cd00586">
    <property type="entry name" value="4HBT"/>
    <property type="match status" value="1"/>
</dbReference>
<dbReference type="Proteomes" id="UP000238034">
    <property type="component" value="Unassembled WGS sequence"/>
</dbReference>
<accession>A0A2T0TXG9</accession>
<evidence type="ECO:0000313" key="4">
    <source>
        <dbReference type="Proteomes" id="UP000238034"/>
    </source>
</evidence>
<dbReference type="Pfam" id="PF13279">
    <property type="entry name" value="4HBT_2"/>
    <property type="match status" value="1"/>
</dbReference>
<evidence type="ECO:0000256" key="1">
    <source>
        <dbReference type="ARBA" id="ARBA00005953"/>
    </source>
</evidence>
<organism evidence="3 4">
    <name type="scientific">Arcticibacter pallidicorallinus</name>
    <dbReference type="NCBI Taxonomy" id="1259464"/>
    <lineage>
        <taxon>Bacteria</taxon>
        <taxon>Pseudomonadati</taxon>
        <taxon>Bacteroidota</taxon>
        <taxon>Sphingobacteriia</taxon>
        <taxon>Sphingobacteriales</taxon>
        <taxon>Sphingobacteriaceae</taxon>
        <taxon>Arcticibacter</taxon>
    </lineage>
</organism>
<gene>
    <name evidence="3" type="ORF">B0I27_10984</name>
</gene>
<dbReference type="InterPro" id="IPR029069">
    <property type="entry name" value="HotDog_dom_sf"/>
</dbReference>